<dbReference type="Proteomes" id="UP000007648">
    <property type="component" value="Unassembled WGS sequence"/>
</dbReference>
<proteinExistence type="predicted"/>
<dbReference type="Gene3D" id="3.30.40.10">
    <property type="entry name" value="Zinc/RING finger domain, C3HC4 (zinc finger)"/>
    <property type="match status" value="1"/>
</dbReference>
<dbReference type="PANTHER" id="PTHR46053:SF4">
    <property type="entry name" value="E3 UBIQUITIN-PROTEIN LIGASE MARCHF9"/>
    <property type="match status" value="1"/>
</dbReference>
<evidence type="ECO:0000313" key="16">
    <source>
        <dbReference type="Ensembl" id="ENSSHAP00000027054.1"/>
    </source>
</evidence>
<dbReference type="GO" id="GO:0061630">
    <property type="term" value="F:ubiquitin protein ligase activity"/>
    <property type="evidence" value="ECO:0007669"/>
    <property type="project" value="UniProtKB-EC"/>
</dbReference>
<dbReference type="AlphaFoldDB" id="A0A7N4UZ11"/>
<dbReference type="UniPathway" id="UPA00143"/>
<dbReference type="GO" id="GO:0005795">
    <property type="term" value="C:Golgi stack"/>
    <property type="evidence" value="ECO:0007669"/>
    <property type="project" value="Ensembl"/>
</dbReference>
<keyword evidence="7" id="KW-0479">Metal-binding</keyword>
<feature type="transmembrane region" description="Helical" evidence="14">
    <location>
        <begin position="252"/>
        <end position="273"/>
    </location>
</feature>
<keyword evidence="5" id="KW-0808">Transferase</keyword>
<comment type="pathway">
    <text evidence="3">Protein modification; protein ubiquitination.</text>
</comment>
<evidence type="ECO:0000256" key="2">
    <source>
        <dbReference type="ARBA" id="ARBA00004127"/>
    </source>
</evidence>
<comment type="subcellular location">
    <subcellularLocation>
        <location evidence="2">Endomembrane system</location>
        <topology evidence="2">Multi-pass membrane protein</topology>
    </subcellularLocation>
</comment>
<keyword evidence="8" id="KW-0863">Zinc-finger</keyword>
<dbReference type="InterPro" id="IPR046356">
    <property type="entry name" value="MARCHF4/9/11"/>
</dbReference>
<feature type="transmembrane region" description="Helical" evidence="14">
    <location>
        <begin position="12"/>
        <end position="33"/>
    </location>
</feature>
<feature type="region of interest" description="Disordered" evidence="13">
    <location>
        <begin position="339"/>
        <end position="369"/>
    </location>
</feature>
<organism evidence="16 17">
    <name type="scientific">Sarcophilus harrisii</name>
    <name type="common">Tasmanian devil</name>
    <name type="synonym">Sarcophilus laniarius</name>
    <dbReference type="NCBI Taxonomy" id="9305"/>
    <lineage>
        <taxon>Eukaryota</taxon>
        <taxon>Metazoa</taxon>
        <taxon>Chordata</taxon>
        <taxon>Craniata</taxon>
        <taxon>Vertebrata</taxon>
        <taxon>Euteleostomi</taxon>
        <taxon>Mammalia</taxon>
        <taxon>Metatheria</taxon>
        <taxon>Dasyuromorphia</taxon>
        <taxon>Dasyuridae</taxon>
        <taxon>Sarcophilus</taxon>
    </lineage>
</organism>
<reference evidence="16 17" key="1">
    <citation type="journal article" date="2011" name="Proc. Natl. Acad. Sci. U.S.A.">
        <title>Genetic diversity and population structure of the endangered marsupial Sarcophilus harrisii (Tasmanian devil).</title>
        <authorList>
            <person name="Miller W."/>
            <person name="Hayes V.M."/>
            <person name="Ratan A."/>
            <person name="Petersen D.C."/>
            <person name="Wittekindt N.E."/>
            <person name="Miller J."/>
            <person name="Walenz B."/>
            <person name="Knight J."/>
            <person name="Qi J."/>
            <person name="Zhao F."/>
            <person name="Wang Q."/>
            <person name="Bedoya-Reina O.C."/>
            <person name="Katiyar N."/>
            <person name="Tomsho L.P."/>
            <person name="Kasson L.M."/>
            <person name="Hardie R.A."/>
            <person name="Woodbridge P."/>
            <person name="Tindall E.A."/>
            <person name="Bertelsen M.F."/>
            <person name="Dixon D."/>
            <person name="Pyecroft S."/>
            <person name="Helgen K.M."/>
            <person name="Lesk A.M."/>
            <person name="Pringle T.H."/>
            <person name="Patterson N."/>
            <person name="Zhang Y."/>
            <person name="Kreiss A."/>
            <person name="Woods G.M."/>
            <person name="Jones M.E."/>
            <person name="Schuster S.C."/>
        </authorList>
    </citation>
    <scope>NUCLEOTIDE SEQUENCE [LARGE SCALE GENOMIC DNA]</scope>
</reference>
<dbReference type="Ensembl" id="ENSSHAT00000049598.1">
    <property type="protein sequence ID" value="ENSSHAP00000027054.1"/>
    <property type="gene ID" value="ENSSHAG00000028869.1"/>
</dbReference>
<dbReference type="GeneTree" id="ENSGT00940000158208"/>
<comment type="catalytic activity">
    <reaction evidence="1">
        <text>S-ubiquitinyl-[E2 ubiquitin-conjugating enzyme]-L-cysteine + [acceptor protein]-L-lysine = [E2 ubiquitin-conjugating enzyme]-L-cysteine + N(6)-ubiquitinyl-[acceptor protein]-L-lysine.</text>
        <dbReference type="EC" id="2.3.2.27"/>
    </reaction>
</comment>
<dbReference type="PROSITE" id="PS51292">
    <property type="entry name" value="ZF_RING_CH"/>
    <property type="match status" value="1"/>
</dbReference>
<dbReference type="PANTHER" id="PTHR46053">
    <property type="entry name" value="E3 UBIQUITIN-PROTEIN LIGASE MARCH4-LIKE"/>
    <property type="match status" value="1"/>
</dbReference>
<dbReference type="InterPro" id="IPR013083">
    <property type="entry name" value="Znf_RING/FYVE/PHD"/>
</dbReference>
<feature type="domain" description="RING-CH-type" evidence="15">
    <location>
        <begin position="172"/>
        <end position="229"/>
    </location>
</feature>
<evidence type="ECO:0000256" key="5">
    <source>
        <dbReference type="ARBA" id="ARBA00022679"/>
    </source>
</evidence>
<name>A0A7N4UZ11_SARHA</name>
<feature type="transmembrane region" description="Helical" evidence="14">
    <location>
        <begin position="45"/>
        <end position="69"/>
    </location>
</feature>
<keyword evidence="10" id="KW-0862">Zinc</keyword>
<protein>
    <recommendedName>
        <fullName evidence="4">RING-type E3 ubiquitin transferase</fullName>
        <ecNumber evidence="4">2.3.2.27</ecNumber>
    </recommendedName>
</protein>
<feature type="transmembrane region" description="Helical" evidence="14">
    <location>
        <begin position="285"/>
        <end position="306"/>
    </location>
</feature>
<dbReference type="EC" id="2.3.2.27" evidence="4"/>
<evidence type="ECO:0000256" key="12">
    <source>
        <dbReference type="ARBA" id="ARBA00023136"/>
    </source>
</evidence>
<evidence type="ECO:0000256" key="11">
    <source>
        <dbReference type="ARBA" id="ARBA00022989"/>
    </source>
</evidence>
<evidence type="ECO:0000256" key="9">
    <source>
        <dbReference type="ARBA" id="ARBA00022786"/>
    </source>
</evidence>
<keyword evidence="12 14" id="KW-0472">Membrane</keyword>
<keyword evidence="6 14" id="KW-0812">Transmembrane</keyword>
<dbReference type="Pfam" id="PF00335">
    <property type="entry name" value="Tetraspanin"/>
    <property type="match status" value="1"/>
</dbReference>
<evidence type="ECO:0000256" key="8">
    <source>
        <dbReference type="ARBA" id="ARBA00022771"/>
    </source>
</evidence>
<dbReference type="GO" id="GO:0005802">
    <property type="term" value="C:trans-Golgi network"/>
    <property type="evidence" value="ECO:0007669"/>
    <property type="project" value="Ensembl"/>
</dbReference>
<evidence type="ECO:0000256" key="1">
    <source>
        <dbReference type="ARBA" id="ARBA00000900"/>
    </source>
</evidence>
<keyword evidence="9" id="KW-0833">Ubl conjugation pathway</keyword>
<evidence type="ECO:0000256" key="6">
    <source>
        <dbReference type="ARBA" id="ARBA00022692"/>
    </source>
</evidence>
<evidence type="ECO:0000259" key="15">
    <source>
        <dbReference type="PROSITE" id="PS51292"/>
    </source>
</evidence>
<dbReference type="GO" id="GO:0016567">
    <property type="term" value="P:protein ubiquitination"/>
    <property type="evidence" value="ECO:0007669"/>
    <property type="project" value="UniProtKB-UniPathway"/>
</dbReference>
<sequence length="413" mass="45452">MVCGGFACSKNALCALNVVYMLVGLLLIGVAAWGKGLGLVSSIHIIGGVIAVGVFLLLIAVVGLIGAVYHHQVLLFFYMIILGLVFIFQFGISCSCLAINRNTQKDVISTYWMVMTNKTRNELETSLDCCGLFNSTTLYFQDYAFCTAHCKTHSPKCQVCGDKFLKHSDEALKILGGVGLFFSFTEGELLSPCRCDGSVRCTHQPCLIRWISERGSWSCELCYFKYQVLAISTKNPLQWQAISLTVIEKVQIAAIVLGSLFLVASISWLIWSSLSPSAKWQRQDLLFQICYGMYGFMDVVCIGLIVHEGSSVYRIFKRWQAVNQQWKVLNYDKTKDLGGDSGGGMAGKPGPRTSRTGSPPGATGRPPASQRVRTLLPQHCGYTILHLLGQLRPPDARSSSRSGREVVMRVTTV</sequence>
<dbReference type="GO" id="GO:0016020">
    <property type="term" value="C:membrane"/>
    <property type="evidence" value="ECO:0007669"/>
    <property type="project" value="InterPro"/>
</dbReference>
<feature type="region of interest" description="Disordered" evidence="13">
    <location>
        <begin position="392"/>
        <end position="413"/>
    </location>
</feature>
<evidence type="ECO:0000256" key="7">
    <source>
        <dbReference type="ARBA" id="ARBA00022723"/>
    </source>
</evidence>
<keyword evidence="11 14" id="KW-1133">Transmembrane helix</keyword>
<reference evidence="16" key="2">
    <citation type="submission" date="2025-08" db="UniProtKB">
        <authorList>
            <consortium name="Ensembl"/>
        </authorList>
    </citation>
    <scope>IDENTIFICATION</scope>
</reference>
<reference evidence="16" key="3">
    <citation type="submission" date="2025-09" db="UniProtKB">
        <authorList>
            <consortium name="Ensembl"/>
        </authorList>
    </citation>
    <scope>IDENTIFICATION</scope>
</reference>
<evidence type="ECO:0000256" key="3">
    <source>
        <dbReference type="ARBA" id="ARBA00004906"/>
    </source>
</evidence>
<evidence type="ECO:0000256" key="13">
    <source>
        <dbReference type="SAM" id="MobiDB-lite"/>
    </source>
</evidence>
<gene>
    <name evidence="16" type="primary">MARCHF9</name>
</gene>
<feature type="transmembrane region" description="Helical" evidence="14">
    <location>
        <begin position="75"/>
        <end position="99"/>
    </location>
</feature>
<dbReference type="InterPro" id="IPR018499">
    <property type="entry name" value="Tetraspanin/Peripherin"/>
</dbReference>
<dbReference type="InParanoid" id="A0A7N4UZ11"/>
<evidence type="ECO:0000313" key="17">
    <source>
        <dbReference type="Proteomes" id="UP000007648"/>
    </source>
</evidence>
<dbReference type="FunCoup" id="A0A7N4UZ11">
    <property type="interactions" value="164"/>
</dbReference>
<dbReference type="PRINTS" id="PR00259">
    <property type="entry name" value="TMFOUR"/>
</dbReference>
<dbReference type="GO" id="GO:0008270">
    <property type="term" value="F:zinc ion binding"/>
    <property type="evidence" value="ECO:0007669"/>
    <property type="project" value="UniProtKB-KW"/>
</dbReference>
<accession>A0A7N4UZ11</accession>
<evidence type="ECO:0000256" key="14">
    <source>
        <dbReference type="SAM" id="Phobius"/>
    </source>
</evidence>
<evidence type="ECO:0000256" key="4">
    <source>
        <dbReference type="ARBA" id="ARBA00012483"/>
    </source>
</evidence>
<dbReference type="InterPro" id="IPR011016">
    <property type="entry name" value="Znf_RING-CH"/>
</dbReference>
<keyword evidence="17" id="KW-1185">Reference proteome</keyword>
<dbReference type="Pfam" id="PF12906">
    <property type="entry name" value="RINGv"/>
    <property type="match status" value="1"/>
</dbReference>
<dbReference type="SMART" id="SM00744">
    <property type="entry name" value="RINGv"/>
    <property type="match status" value="1"/>
</dbReference>
<evidence type="ECO:0000256" key="10">
    <source>
        <dbReference type="ARBA" id="ARBA00022833"/>
    </source>
</evidence>
<dbReference type="SUPFAM" id="SSF57850">
    <property type="entry name" value="RING/U-box"/>
    <property type="match status" value="1"/>
</dbReference>